<dbReference type="AlphaFoldDB" id="A0A1Y5TVN9"/>
<proteinExistence type="inferred from homology"/>
<dbReference type="GO" id="GO:0009279">
    <property type="term" value="C:cell outer membrane"/>
    <property type="evidence" value="ECO:0007669"/>
    <property type="project" value="UniProtKB-SubCell"/>
</dbReference>
<keyword evidence="20" id="KW-1185">Reference proteome</keyword>
<dbReference type="InterPro" id="IPR003715">
    <property type="entry name" value="Poly_export_N"/>
</dbReference>
<keyword evidence="4" id="KW-1134">Transmembrane beta strand</keyword>
<gene>
    <name evidence="19" type="ORF">TRL7639_04471</name>
</gene>
<evidence type="ECO:0000313" key="20">
    <source>
        <dbReference type="Proteomes" id="UP000193077"/>
    </source>
</evidence>
<keyword evidence="14" id="KW-0449">Lipoprotein</keyword>
<dbReference type="PANTHER" id="PTHR33619:SF3">
    <property type="entry name" value="POLYSACCHARIDE EXPORT PROTEIN GFCE-RELATED"/>
    <property type="match status" value="1"/>
</dbReference>
<keyword evidence="13" id="KW-0998">Cell outer membrane</keyword>
<evidence type="ECO:0000256" key="15">
    <source>
        <dbReference type="SAM" id="MobiDB-lite"/>
    </source>
</evidence>
<evidence type="ECO:0000256" key="7">
    <source>
        <dbReference type="ARBA" id="ARBA00022729"/>
    </source>
</evidence>
<evidence type="ECO:0000256" key="8">
    <source>
        <dbReference type="ARBA" id="ARBA00023047"/>
    </source>
</evidence>
<evidence type="ECO:0000259" key="17">
    <source>
        <dbReference type="Pfam" id="PF02563"/>
    </source>
</evidence>
<evidence type="ECO:0000256" key="14">
    <source>
        <dbReference type="ARBA" id="ARBA00023288"/>
    </source>
</evidence>
<keyword evidence="3" id="KW-0813">Transport</keyword>
<dbReference type="InterPro" id="IPR054765">
    <property type="entry name" value="SLBB_dom"/>
</dbReference>
<dbReference type="GO" id="GO:0015288">
    <property type="term" value="F:porin activity"/>
    <property type="evidence" value="ECO:0007669"/>
    <property type="project" value="UniProtKB-KW"/>
</dbReference>
<keyword evidence="8" id="KW-0625">Polysaccharide transport</keyword>
<evidence type="ECO:0000259" key="18">
    <source>
        <dbReference type="Pfam" id="PF22461"/>
    </source>
</evidence>
<evidence type="ECO:0000256" key="3">
    <source>
        <dbReference type="ARBA" id="ARBA00022448"/>
    </source>
</evidence>
<evidence type="ECO:0000256" key="1">
    <source>
        <dbReference type="ARBA" id="ARBA00004571"/>
    </source>
</evidence>
<evidence type="ECO:0000256" key="4">
    <source>
        <dbReference type="ARBA" id="ARBA00022452"/>
    </source>
</evidence>
<keyword evidence="12" id="KW-0564">Palmitate</keyword>
<dbReference type="Gene3D" id="3.10.560.10">
    <property type="entry name" value="Outer membrane lipoprotein wza domain like"/>
    <property type="match status" value="3"/>
</dbReference>
<dbReference type="GO" id="GO:0046930">
    <property type="term" value="C:pore complex"/>
    <property type="evidence" value="ECO:0007669"/>
    <property type="project" value="UniProtKB-KW"/>
</dbReference>
<sequence length="448" mass="49062">MLPKSVLLVVFAFLSACSTIYVAPDVPKNDEHVVVVPVSEQTISTYNRSGYTPKSLPSVFFQSAGTSGTLRGAGTLPESSLPEEQRPSTLRSNVPVEPRVGPYRIGVGDVVLLATKSSRNSVEELSGLLAAQNNRRGYTVQDDGAIAIPDVGRVRLAGLTIEEAEAELFQSLVENQIDPAFSLEIAEFNSQRVSVGGAVRQPGVSSINLTPLYLDQAIAAAGGLAVRDLDFASIRLYRDGTLYQIPLQEYLDNPDMQRIRLVASDSIYVDSEYELDKAETYFGQQIQLTTVRLAARERALEELTTEISLRRAELDEQRSNFQARIELDGVDRDYVYLAGERSQPSRYTLPFGRQTTLADALFDGNGFSSETSDPSEIYVLRAAPKKGHQERVLALHLDAEDATAFVLATKLELRPNDIVFIAEQRVTRWGRVVNQLGPGLIAAAIAAL</sequence>
<organism evidence="19 20">
    <name type="scientific">Falsiruegeria litorea R37</name>
    <dbReference type="NCBI Taxonomy" id="1200284"/>
    <lineage>
        <taxon>Bacteria</taxon>
        <taxon>Pseudomonadati</taxon>
        <taxon>Pseudomonadota</taxon>
        <taxon>Alphaproteobacteria</taxon>
        <taxon>Rhodobacterales</taxon>
        <taxon>Roseobacteraceae</taxon>
        <taxon>Falsiruegeria</taxon>
    </lineage>
</organism>
<evidence type="ECO:0000256" key="11">
    <source>
        <dbReference type="ARBA" id="ARBA00023136"/>
    </source>
</evidence>
<comment type="subcellular location">
    <subcellularLocation>
        <location evidence="1">Cell outer membrane</location>
        <topology evidence="1">Multi-pass membrane protein</topology>
    </subcellularLocation>
</comment>
<evidence type="ECO:0000256" key="10">
    <source>
        <dbReference type="ARBA" id="ARBA00023114"/>
    </source>
</evidence>
<keyword evidence="11" id="KW-0472">Membrane</keyword>
<keyword evidence="10" id="KW-0626">Porin</keyword>
<evidence type="ECO:0000256" key="12">
    <source>
        <dbReference type="ARBA" id="ARBA00023139"/>
    </source>
</evidence>
<evidence type="ECO:0000256" key="2">
    <source>
        <dbReference type="ARBA" id="ARBA00009450"/>
    </source>
</evidence>
<evidence type="ECO:0000313" key="19">
    <source>
        <dbReference type="EMBL" id="SLN73947.1"/>
    </source>
</evidence>
<comment type="similarity">
    <text evidence="2">Belongs to the BexD/CtrA/VexA family.</text>
</comment>
<keyword evidence="7 16" id="KW-0732">Signal</keyword>
<dbReference type="GO" id="GO:0015159">
    <property type="term" value="F:polysaccharide transmembrane transporter activity"/>
    <property type="evidence" value="ECO:0007669"/>
    <property type="project" value="InterPro"/>
</dbReference>
<evidence type="ECO:0000256" key="16">
    <source>
        <dbReference type="SAM" id="SignalP"/>
    </source>
</evidence>
<evidence type="ECO:0000256" key="13">
    <source>
        <dbReference type="ARBA" id="ARBA00023237"/>
    </source>
</evidence>
<dbReference type="PANTHER" id="PTHR33619">
    <property type="entry name" value="POLYSACCHARIDE EXPORT PROTEIN GFCE-RELATED"/>
    <property type="match status" value="1"/>
</dbReference>
<name>A0A1Y5TVN9_9RHOB</name>
<keyword evidence="9" id="KW-0406">Ion transport</keyword>
<dbReference type="Pfam" id="PF22461">
    <property type="entry name" value="SLBB_2"/>
    <property type="match status" value="1"/>
</dbReference>
<dbReference type="Proteomes" id="UP000193077">
    <property type="component" value="Unassembled WGS sequence"/>
</dbReference>
<dbReference type="Gene3D" id="3.30.1950.10">
    <property type="entry name" value="wza like domain"/>
    <property type="match status" value="1"/>
</dbReference>
<dbReference type="GO" id="GO:0006811">
    <property type="term" value="P:monoatomic ion transport"/>
    <property type="evidence" value="ECO:0007669"/>
    <property type="project" value="UniProtKB-KW"/>
</dbReference>
<feature type="domain" description="SLBB" evidence="18">
    <location>
        <begin position="191"/>
        <end position="269"/>
    </location>
</feature>
<dbReference type="Pfam" id="PF02563">
    <property type="entry name" value="Poly_export"/>
    <property type="match status" value="1"/>
</dbReference>
<feature type="domain" description="Polysaccharide export protein N-terminal" evidence="17">
    <location>
        <begin position="101"/>
        <end position="185"/>
    </location>
</feature>
<feature type="region of interest" description="Disordered" evidence="15">
    <location>
        <begin position="71"/>
        <end position="95"/>
    </location>
</feature>
<feature type="signal peptide" evidence="16">
    <location>
        <begin position="1"/>
        <end position="23"/>
    </location>
</feature>
<dbReference type="EMBL" id="FWFO01000009">
    <property type="protein sequence ID" value="SLN73947.1"/>
    <property type="molecule type" value="Genomic_DNA"/>
</dbReference>
<evidence type="ECO:0000256" key="5">
    <source>
        <dbReference type="ARBA" id="ARBA00022597"/>
    </source>
</evidence>
<protein>
    <submittedName>
        <fullName evidence="19">Polysaccharide biosynthesis/export protein</fullName>
    </submittedName>
</protein>
<accession>A0A1Y5TVN9</accession>
<evidence type="ECO:0000256" key="9">
    <source>
        <dbReference type="ARBA" id="ARBA00023065"/>
    </source>
</evidence>
<feature type="chain" id="PRO_5013232445" evidence="16">
    <location>
        <begin position="24"/>
        <end position="448"/>
    </location>
</feature>
<dbReference type="PROSITE" id="PS51257">
    <property type="entry name" value="PROKAR_LIPOPROTEIN"/>
    <property type="match status" value="1"/>
</dbReference>
<reference evidence="19 20" key="1">
    <citation type="submission" date="2017-03" db="EMBL/GenBank/DDBJ databases">
        <authorList>
            <person name="Afonso C.L."/>
            <person name="Miller P.J."/>
            <person name="Scott M.A."/>
            <person name="Spackman E."/>
            <person name="Goraichik I."/>
            <person name="Dimitrov K.M."/>
            <person name="Suarez D.L."/>
            <person name="Swayne D.E."/>
        </authorList>
    </citation>
    <scope>NUCLEOTIDE SEQUENCE [LARGE SCALE GENOMIC DNA]</scope>
    <source>
        <strain evidence="19 20">CECT 7639</strain>
    </source>
</reference>
<evidence type="ECO:0000256" key="6">
    <source>
        <dbReference type="ARBA" id="ARBA00022692"/>
    </source>
</evidence>
<keyword evidence="6" id="KW-0812">Transmembrane</keyword>
<dbReference type="InterPro" id="IPR049712">
    <property type="entry name" value="Poly_export"/>
</dbReference>
<keyword evidence="5" id="KW-0762">Sugar transport</keyword>